<evidence type="ECO:0000256" key="1">
    <source>
        <dbReference type="SAM" id="MobiDB-lite"/>
    </source>
</evidence>
<organism evidence="2 3">
    <name type="scientific">Paenibacillus plantiphilus</name>
    <dbReference type="NCBI Taxonomy" id="2905650"/>
    <lineage>
        <taxon>Bacteria</taxon>
        <taxon>Bacillati</taxon>
        <taxon>Bacillota</taxon>
        <taxon>Bacilli</taxon>
        <taxon>Bacillales</taxon>
        <taxon>Paenibacillaceae</taxon>
        <taxon>Paenibacillus</taxon>
    </lineage>
</organism>
<dbReference type="Pfam" id="PF10055">
    <property type="entry name" value="DUF2292"/>
    <property type="match status" value="1"/>
</dbReference>
<evidence type="ECO:0000313" key="2">
    <source>
        <dbReference type="EMBL" id="CAH1190006.1"/>
    </source>
</evidence>
<dbReference type="InterPro" id="IPR018743">
    <property type="entry name" value="DUF2292"/>
</dbReference>
<evidence type="ECO:0008006" key="4">
    <source>
        <dbReference type="Google" id="ProtNLM"/>
    </source>
</evidence>
<dbReference type="Proteomes" id="UP000838686">
    <property type="component" value="Unassembled WGS sequence"/>
</dbReference>
<sequence length="92" mass="10187">MAKPIVLDQEWLERIATQVNGLEYGSVLITVHDGRVVQIDRTERKRFDAASSKQQQPQSQTQSQSQQAHQQSQQQRQSAGNGSADKLKAVGG</sequence>
<comment type="caution">
    <text evidence="2">The sequence shown here is derived from an EMBL/GenBank/DDBJ whole genome shotgun (WGS) entry which is preliminary data.</text>
</comment>
<protein>
    <recommendedName>
        <fullName evidence="4">DUF2292 domain-containing protein</fullName>
    </recommendedName>
</protein>
<dbReference type="EMBL" id="CAKMMF010000001">
    <property type="protein sequence ID" value="CAH1190006.1"/>
    <property type="molecule type" value="Genomic_DNA"/>
</dbReference>
<reference evidence="2" key="1">
    <citation type="submission" date="2022-01" db="EMBL/GenBank/DDBJ databases">
        <authorList>
            <person name="Criscuolo A."/>
        </authorList>
    </citation>
    <scope>NUCLEOTIDE SEQUENCE</scope>
    <source>
        <strain evidence="2">CIP111893</strain>
    </source>
</reference>
<name>A0ABN8FPU5_9BACL</name>
<gene>
    <name evidence="2" type="ORF">PAECIP111893_00090</name>
</gene>
<keyword evidence="3" id="KW-1185">Reference proteome</keyword>
<proteinExistence type="predicted"/>
<accession>A0ABN8FPU5</accession>
<feature type="region of interest" description="Disordered" evidence="1">
    <location>
        <begin position="42"/>
        <end position="92"/>
    </location>
</feature>
<evidence type="ECO:0000313" key="3">
    <source>
        <dbReference type="Proteomes" id="UP000838686"/>
    </source>
</evidence>
<dbReference type="RefSeq" id="WP_236338253.1">
    <property type="nucleotide sequence ID" value="NZ_CAKMMF010000001.1"/>
</dbReference>
<feature type="compositionally biased region" description="Low complexity" evidence="1">
    <location>
        <begin position="49"/>
        <end position="79"/>
    </location>
</feature>